<protein>
    <recommendedName>
        <fullName evidence="3">Reverse transcriptase domain-containing protein</fullName>
    </recommendedName>
</protein>
<dbReference type="EMBL" id="BKCJ011235576">
    <property type="protein sequence ID" value="GFD08048.1"/>
    <property type="molecule type" value="Genomic_DNA"/>
</dbReference>
<sequence>MVLSMQEEESELAELQEVVDIVTTAKIITEVVTTASTSITTAEVPIPAATTGAAPILTDAPSRRTKRVVIRDPKESTTTTTSTIIHSKTKSKDKGKGILVEEPEPLKKQAQIEQDEKYATELEAELNRTIDWDEVIDHVNKKAKEDPAVKRYQALKRKPQTEAQARKNMII</sequence>
<proteinExistence type="predicted"/>
<feature type="region of interest" description="Disordered" evidence="1">
    <location>
        <begin position="68"/>
        <end position="106"/>
    </location>
</feature>
<reference evidence="2" key="1">
    <citation type="journal article" date="2019" name="Sci. Rep.">
        <title>Draft genome of Tanacetum cinerariifolium, the natural source of mosquito coil.</title>
        <authorList>
            <person name="Yamashiro T."/>
            <person name="Shiraishi A."/>
            <person name="Satake H."/>
            <person name="Nakayama K."/>
        </authorList>
    </citation>
    <scope>NUCLEOTIDE SEQUENCE</scope>
</reference>
<evidence type="ECO:0000313" key="2">
    <source>
        <dbReference type="EMBL" id="GFD08048.1"/>
    </source>
</evidence>
<evidence type="ECO:0008006" key="3">
    <source>
        <dbReference type="Google" id="ProtNLM"/>
    </source>
</evidence>
<evidence type="ECO:0000256" key="1">
    <source>
        <dbReference type="SAM" id="MobiDB-lite"/>
    </source>
</evidence>
<feature type="compositionally biased region" description="Low complexity" evidence="1">
    <location>
        <begin position="76"/>
        <end position="86"/>
    </location>
</feature>
<name>A0A699TFK6_TANCI</name>
<feature type="non-terminal residue" evidence="2">
    <location>
        <position position="171"/>
    </location>
</feature>
<gene>
    <name evidence="2" type="ORF">Tci_880017</name>
</gene>
<dbReference type="AlphaFoldDB" id="A0A699TFK6"/>
<organism evidence="2">
    <name type="scientific">Tanacetum cinerariifolium</name>
    <name type="common">Dalmatian daisy</name>
    <name type="synonym">Chrysanthemum cinerariifolium</name>
    <dbReference type="NCBI Taxonomy" id="118510"/>
    <lineage>
        <taxon>Eukaryota</taxon>
        <taxon>Viridiplantae</taxon>
        <taxon>Streptophyta</taxon>
        <taxon>Embryophyta</taxon>
        <taxon>Tracheophyta</taxon>
        <taxon>Spermatophyta</taxon>
        <taxon>Magnoliopsida</taxon>
        <taxon>eudicotyledons</taxon>
        <taxon>Gunneridae</taxon>
        <taxon>Pentapetalae</taxon>
        <taxon>asterids</taxon>
        <taxon>campanulids</taxon>
        <taxon>Asterales</taxon>
        <taxon>Asteraceae</taxon>
        <taxon>Asteroideae</taxon>
        <taxon>Anthemideae</taxon>
        <taxon>Anthemidinae</taxon>
        <taxon>Tanacetum</taxon>
    </lineage>
</organism>
<comment type="caution">
    <text evidence="2">The sequence shown here is derived from an EMBL/GenBank/DDBJ whole genome shotgun (WGS) entry which is preliminary data.</text>
</comment>
<accession>A0A699TFK6</accession>